<proteinExistence type="predicted"/>
<reference evidence="2 3" key="1">
    <citation type="submission" date="2017-04" db="EMBL/GenBank/DDBJ databases">
        <authorList>
            <person name="Afonso C.L."/>
            <person name="Miller P.J."/>
            <person name="Scott M.A."/>
            <person name="Spackman E."/>
            <person name="Goraichik I."/>
            <person name="Dimitrov K.M."/>
            <person name="Suarez D.L."/>
            <person name="Swayne D.E."/>
        </authorList>
    </citation>
    <scope>NUCLEOTIDE SEQUENCE [LARGE SCALE GENOMIC DNA]</scope>
    <source>
        <strain evidence="2 3">CGMCC 1.10972</strain>
    </source>
</reference>
<sequence>MSEEWVSITEAAARLSAAGDIVDRSTLSRYVSQHAEALETRREGRSNLVEFGALAQHRSENVRLRPIVTGTATPAPVARNAPPSGQRRFAGTQSDGVARKALADAELREMELAAKRRQLTPTAEVDRAGREAVALMTSAFERAIETEAAEVSLRFGWDERQARVAFKKFARQGLTVFHREMLDRLDQMRRAADNGAADVSETAGHDGGAPSELRLQ</sequence>
<protein>
    <submittedName>
        <fullName evidence="2">Uncharacterized protein</fullName>
    </submittedName>
</protein>
<dbReference type="OrthoDB" id="8410509at2"/>
<evidence type="ECO:0000256" key="1">
    <source>
        <dbReference type="SAM" id="MobiDB-lite"/>
    </source>
</evidence>
<keyword evidence="3" id="KW-1185">Reference proteome</keyword>
<dbReference type="RefSeq" id="WP_084412422.1">
    <property type="nucleotide sequence ID" value="NZ_FWXR01000027.1"/>
</dbReference>
<feature type="region of interest" description="Disordered" evidence="1">
    <location>
        <begin position="192"/>
        <end position="216"/>
    </location>
</feature>
<feature type="region of interest" description="Disordered" evidence="1">
    <location>
        <begin position="71"/>
        <end position="94"/>
    </location>
</feature>
<gene>
    <name evidence="2" type="ORF">SAMN06297251_12735</name>
</gene>
<dbReference type="Proteomes" id="UP000192656">
    <property type="component" value="Unassembled WGS sequence"/>
</dbReference>
<dbReference type="STRING" id="937218.SAMN06297251_12735"/>
<evidence type="ECO:0000313" key="2">
    <source>
        <dbReference type="EMBL" id="SMD10093.1"/>
    </source>
</evidence>
<organism evidence="2 3">
    <name type="scientific">Fulvimarina manganoxydans</name>
    <dbReference type="NCBI Taxonomy" id="937218"/>
    <lineage>
        <taxon>Bacteria</taxon>
        <taxon>Pseudomonadati</taxon>
        <taxon>Pseudomonadota</taxon>
        <taxon>Alphaproteobacteria</taxon>
        <taxon>Hyphomicrobiales</taxon>
        <taxon>Aurantimonadaceae</taxon>
        <taxon>Fulvimarina</taxon>
    </lineage>
</organism>
<accession>A0A1W2EK95</accession>
<evidence type="ECO:0000313" key="3">
    <source>
        <dbReference type="Proteomes" id="UP000192656"/>
    </source>
</evidence>
<dbReference type="EMBL" id="FWXR01000027">
    <property type="protein sequence ID" value="SMD10093.1"/>
    <property type="molecule type" value="Genomic_DNA"/>
</dbReference>
<dbReference type="AlphaFoldDB" id="A0A1W2EK95"/>
<name>A0A1W2EK95_9HYPH</name>